<name>A0A6G9H5I0_9ACTN</name>
<dbReference type="RefSeq" id="WP_167034268.1">
    <property type="nucleotide sequence ID" value="NZ_CP050177.1"/>
</dbReference>
<gene>
    <name evidence="2" type="ORF">HA039_28900</name>
</gene>
<feature type="domain" description="HTH cro/C1-type" evidence="1">
    <location>
        <begin position="17"/>
        <end position="57"/>
    </location>
</feature>
<evidence type="ECO:0000313" key="2">
    <source>
        <dbReference type="EMBL" id="QIQ05785.1"/>
    </source>
</evidence>
<dbReference type="SUPFAM" id="SSF48452">
    <property type="entry name" value="TPR-like"/>
    <property type="match status" value="1"/>
</dbReference>
<dbReference type="Gene3D" id="1.10.260.40">
    <property type="entry name" value="lambda repressor-like DNA-binding domains"/>
    <property type="match status" value="1"/>
</dbReference>
<dbReference type="CDD" id="cd00093">
    <property type="entry name" value="HTH_XRE"/>
    <property type="match status" value="1"/>
</dbReference>
<dbReference type="Gene3D" id="1.25.40.10">
    <property type="entry name" value="Tetratricopeptide repeat domain"/>
    <property type="match status" value="1"/>
</dbReference>
<dbReference type="Proteomes" id="UP000501179">
    <property type="component" value="Chromosome"/>
</dbReference>
<dbReference type="InterPro" id="IPR001387">
    <property type="entry name" value="Cro/C1-type_HTH"/>
</dbReference>
<dbReference type="SUPFAM" id="SSF47413">
    <property type="entry name" value="lambda repressor-like DNA-binding domains"/>
    <property type="match status" value="1"/>
</dbReference>
<evidence type="ECO:0000313" key="3">
    <source>
        <dbReference type="Proteomes" id="UP000501179"/>
    </source>
</evidence>
<protein>
    <submittedName>
        <fullName evidence="2">Helix-turn-helix domain-containing protein</fullName>
    </submittedName>
</protein>
<dbReference type="InterPro" id="IPR010982">
    <property type="entry name" value="Lambda_DNA-bd_dom_sf"/>
</dbReference>
<sequence>MTEVAVLEQSHDFGCELRRRRTEALLSLEELGRLVHYSKGQLSKVERGLKRPTPELARLCDTQLRAGGALSALVPRQEADRPLPDSGYDGEVWLMRLDQDGSSSFQPVRRRSVIAAGAASVLTMHVEAAGTPDPSGAGADTVVDASRLLFDQFRRIGQASGPAGVLPPLIAQTHALEQLAMRSGSRTRAALLVLASRYAEYTGWMAQELGDDRSALWWTDRAVQLARAGDDPALVAYSWVRRSLLCLYRGQLRESVELSERALNSDAPPRVRGLAAQHLAQGLAAEGSHDACTRSLEQARGLLDRGLSDPVAPVLGASHLPDVVAMFTGWCLYELGRPDEAAQVLDREHARIPEHAMRTRARYGVRRALAHAAAGEIDHACHLTREVLPSVRLTHSATIAADLRRLVHTLGRHPRQASVREIGPELSAALALHSPAPRGHSHA</sequence>
<evidence type="ECO:0000259" key="1">
    <source>
        <dbReference type="PROSITE" id="PS50943"/>
    </source>
</evidence>
<dbReference type="EMBL" id="CP050177">
    <property type="protein sequence ID" value="QIQ05785.1"/>
    <property type="molecule type" value="Genomic_DNA"/>
</dbReference>
<dbReference type="PROSITE" id="PS50943">
    <property type="entry name" value="HTH_CROC1"/>
    <property type="match status" value="1"/>
</dbReference>
<dbReference type="Pfam" id="PF13560">
    <property type="entry name" value="HTH_31"/>
    <property type="match status" value="1"/>
</dbReference>
<dbReference type="InterPro" id="IPR011990">
    <property type="entry name" value="TPR-like_helical_dom_sf"/>
</dbReference>
<dbReference type="SMART" id="SM00530">
    <property type="entry name" value="HTH_XRE"/>
    <property type="match status" value="1"/>
</dbReference>
<dbReference type="GO" id="GO:0003677">
    <property type="term" value="F:DNA binding"/>
    <property type="evidence" value="ECO:0007669"/>
    <property type="project" value="InterPro"/>
</dbReference>
<proteinExistence type="predicted"/>
<reference evidence="2 3" key="1">
    <citation type="submission" date="2020-03" db="EMBL/GenBank/DDBJ databases">
        <title>A novel species.</title>
        <authorList>
            <person name="Gao J."/>
        </authorList>
    </citation>
    <scope>NUCLEOTIDE SEQUENCE [LARGE SCALE GENOMIC DNA]</scope>
    <source>
        <strain evidence="2 3">QMT-12</strain>
    </source>
</reference>
<dbReference type="KEGG" id="slia:HA039_28900"/>
<organism evidence="2 3">
    <name type="scientific">Streptomyces liangshanensis</name>
    <dbReference type="NCBI Taxonomy" id="2717324"/>
    <lineage>
        <taxon>Bacteria</taxon>
        <taxon>Bacillati</taxon>
        <taxon>Actinomycetota</taxon>
        <taxon>Actinomycetes</taxon>
        <taxon>Kitasatosporales</taxon>
        <taxon>Streptomycetaceae</taxon>
        <taxon>Streptomyces</taxon>
    </lineage>
</organism>
<keyword evidence="3" id="KW-1185">Reference proteome</keyword>
<accession>A0A6G9H5I0</accession>
<dbReference type="AlphaFoldDB" id="A0A6G9H5I0"/>